<keyword evidence="1" id="KW-1133">Transmembrane helix</keyword>
<gene>
    <name evidence="2" type="ORF">R1flu_000802</name>
</gene>
<name>A0ABD1Y4M6_9MARC</name>
<comment type="caution">
    <text evidence="2">The sequence shown here is derived from an EMBL/GenBank/DDBJ whole genome shotgun (WGS) entry which is preliminary data.</text>
</comment>
<dbReference type="AlphaFoldDB" id="A0ABD1Y4M6"/>
<keyword evidence="1" id="KW-0472">Membrane</keyword>
<keyword evidence="1" id="KW-0812">Transmembrane</keyword>
<reference evidence="2 3" key="1">
    <citation type="submission" date="2024-09" db="EMBL/GenBank/DDBJ databases">
        <title>Chromosome-scale assembly of Riccia fluitans.</title>
        <authorList>
            <person name="Paukszto L."/>
            <person name="Sawicki J."/>
            <person name="Karawczyk K."/>
            <person name="Piernik-Szablinska J."/>
            <person name="Szczecinska M."/>
            <person name="Mazdziarz M."/>
        </authorList>
    </citation>
    <scope>NUCLEOTIDE SEQUENCE [LARGE SCALE GENOMIC DNA]</scope>
    <source>
        <strain evidence="2">Rf_01</strain>
        <tissue evidence="2">Aerial parts of the thallus</tissue>
    </source>
</reference>
<dbReference type="Proteomes" id="UP001605036">
    <property type="component" value="Unassembled WGS sequence"/>
</dbReference>
<accession>A0ABD1Y4M6</accession>
<evidence type="ECO:0000313" key="2">
    <source>
        <dbReference type="EMBL" id="KAL2620597.1"/>
    </source>
</evidence>
<evidence type="ECO:0000313" key="3">
    <source>
        <dbReference type="Proteomes" id="UP001605036"/>
    </source>
</evidence>
<feature type="transmembrane region" description="Helical" evidence="1">
    <location>
        <begin position="20"/>
        <end position="44"/>
    </location>
</feature>
<evidence type="ECO:0000256" key="1">
    <source>
        <dbReference type="SAM" id="Phobius"/>
    </source>
</evidence>
<sequence length="247" mass="26655">MVLKTPRLSTVAVVETGFDAAIFVATVRVLLDLSLFVMMMGFGLEEDLNFWTGFVTSVDNPPVPVMVVEVGSSPSMVLTTVDIGFHPLVVFVAVEVGNDTPVSIIAVYSDVDLHLLLFVNAPEIDLDPLVFVTTVKEGFNLSAFVPASDLSLDLLMVATTVKLGFDLLMFMVVVEIRIDPPVLEAVVYPETEFDPSVFSDVIVESSAKSLETLTADVFCTHETLPVCIGAAKIDFEVKPPSSMFSAS</sequence>
<protein>
    <submittedName>
        <fullName evidence="2">Uncharacterized protein</fullName>
    </submittedName>
</protein>
<dbReference type="EMBL" id="JBHFFA010000006">
    <property type="protein sequence ID" value="KAL2620597.1"/>
    <property type="molecule type" value="Genomic_DNA"/>
</dbReference>
<keyword evidence="3" id="KW-1185">Reference proteome</keyword>
<organism evidence="2 3">
    <name type="scientific">Riccia fluitans</name>
    <dbReference type="NCBI Taxonomy" id="41844"/>
    <lineage>
        <taxon>Eukaryota</taxon>
        <taxon>Viridiplantae</taxon>
        <taxon>Streptophyta</taxon>
        <taxon>Embryophyta</taxon>
        <taxon>Marchantiophyta</taxon>
        <taxon>Marchantiopsida</taxon>
        <taxon>Marchantiidae</taxon>
        <taxon>Marchantiales</taxon>
        <taxon>Ricciaceae</taxon>
        <taxon>Riccia</taxon>
    </lineage>
</organism>
<proteinExistence type="predicted"/>